<dbReference type="PANTHER" id="PTHR41773">
    <property type="entry name" value="GTP PYROPHOSPHATASE-RELATED"/>
    <property type="match status" value="1"/>
</dbReference>
<evidence type="ECO:0000313" key="3">
    <source>
        <dbReference type="Proteomes" id="UP001500897"/>
    </source>
</evidence>
<dbReference type="RefSeq" id="WP_344553949.1">
    <property type="nucleotide sequence ID" value="NZ_BAAANS010000028.1"/>
</dbReference>
<dbReference type="Proteomes" id="UP001500897">
    <property type="component" value="Unassembled WGS sequence"/>
</dbReference>
<feature type="domain" description="RelA/SpoT" evidence="1">
    <location>
        <begin position="45"/>
        <end position="163"/>
    </location>
</feature>
<accession>A0ABN2X628</accession>
<gene>
    <name evidence="2" type="ORF">GCM10009759_42000</name>
</gene>
<sequence length="322" mass="36296">MTSTLEAARIRFISERDKYEETALSVAESIKQALREKHVVFQVSSRAKTVASFVKKALAKNYTDPWTGITDKAGVRIVFDMPASLDIGLQAVREVFPDAVIEDDRQVVGNEDRLKYPKVHAQVTLQSGDGTEGLSCEIQLRTAAQDLWSKMSHALLYKPTAPASADVRRSLYRLLALVELYDSEVERGMTAMANNPDYREAQLLQEAEAVFHTFVASDYQIALSQEVMPVLSRLIDMDISTYRDKLTTFVSLNREKLIELYQEYGPESDSGKNGRFPLAGQPESVLIFERLTESPELLRSRWARDLPADWLTEIASVWGIDL</sequence>
<evidence type="ECO:0000259" key="1">
    <source>
        <dbReference type="SMART" id="SM00954"/>
    </source>
</evidence>
<comment type="caution">
    <text evidence="2">The sequence shown here is derived from an EMBL/GenBank/DDBJ whole genome shotgun (WGS) entry which is preliminary data.</text>
</comment>
<dbReference type="SMART" id="SM00954">
    <property type="entry name" value="RelA_SpoT"/>
    <property type="match status" value="1"/>
</dbReference>
<name>A0ABN2X628_9ACTN</name>
<keyword evidence="3" id="KW-1185">Reference proteome</keyword>
<dbReference type="SUPFAM" id="SSF81301">
    <property type="entry name" value="Nucleotidyltransferase"/>
    <property type="match status" value="1"/>
</dbReference>
<dbReference type="InterPro" id="IPR007685">
    <property type="entry name" value="RelA_SpoT"/>
</dbReference>
<dbReference type="Pfam" id="PF04607">
    <property type="entry name" value="RelA_SpoT"/>
    <property type="match status" value="1"/>
</dbReference>
<dbReference type="PANTHER" id="PTHR41773:SF1">
    <property type="entry name" value="RELA_SPOT DOMAIN-CONTAINING PROTEIN"/>
    <property type="match status" value="1"/>
</dbReference>
<dbReference type="Gene3D" id="3.30.460.10">
    <property type="entry name" value="Beta Polymerase, domain 2"/>
    <property type="match status" value="1"/>
</dbReference>
<organism evidence="2 3">
    <name type="scientific">Kitasatospora saccharophila</name>
    <dbReference type="NCBI Taxonomy" id="407973"/>
    <lineage>
        <taxon>Bacteria</taxon>
        <taxon>Bacillati</taxon>
        <taxon>Actinomycetota</taxon>
        <taxon>Actinomycetes</taxon>
        <taxon>Kitasatosporales</taxon>
        <taxon>Streptomycetaceae</taxon>
        <taxon>Kitasatospora</taxon>
    </lineage>
</organism>
<proteinExistence type="predicted"/>
<dbReference type="InterPro" id="IPR043519">
    <property type="entry name" value="NT_sf"/>
</dbReference>
<reference evidence="2 3" key="1">
    <citation type="journal article" date="2019" name="Int. J. Syst. Evol. Microbiol.">
        <title>The Global Catalogue of Microorganisms (GCM) 10K type strain sequencing project: providing services to taxonomists for standard genome sequencing and annotation.</title>
        <authorList>
            <consortium name="The Broad Institute Genomics Platform"/>
            <consortium name="The Broad Institute Genome Sequencing Center for Infectious Disease"/>
            <person name="Wu L."/>
            <person name="Ma J."/>
        </authorList>
    </citation>
    <scope>NUCLEOTIDE SEQUENCE [LARGE SCALE GENOMIC DNA]</scope>
    <source>
        <strain evidence="2 3">JCM 14559</strain>
    </source>
</reference>
<evidence type="ECO:0000313" key="2">
    <source>
        <dbReference type="EMBL" id="GAA2105150.1"/>
    </source>
</evidence>
<dbReference type="CDD" id="cd05399">
    <property type="entry name" value="NT_Rel-Spo_like"/>
    <property type="match status" value="1"/>
</dbReference>
<dbReference type="EMBL" id="BAAANS010000028">
    <property type="protein sequence ID" value="GAA2105150.1"/>
    <property type="molecule type" value="Genomic_DNA"/>
</dbReference>
<protein>
    <submittedName>
        <fullName evidence="2">RelA/SpoT domain-containing protein</fullName>
    </submittedName>
</protein>